<feature type="transmembrane region" description="Helical" evidence="1">
    <location>
        <begin position="30"/>
        <end position="54"/>
    </location>
</feature>
<feature type="transmembrane region" description="Helical" evidence="1">
    <location>
        <begin position="468"/>
        <end position="490"/>
    </location>
</feature>
<protein>
    <recommendedName>
        <fullName evidence="4">ABC transporter permease</fullName>
    </recommendedName>
</protein>
<feature type="transmembrane region" description="Helical" evidence="1">
    <location>
        <begin position="440"/>
        <end position="461"/>
    </location>
</feature>
<comment type="caution">
    <text evidence="2">The sequence shown here is derived from an EMBL/GenBank/DDBJ whole genome shotgun (WGS) entry which is preliminary data.</text>
</comment>
<gene>
    <name evidence="2" type="ORF">MQC88_00805</name>
</gene>
<sequence>MSLASAGLWRSVAAVLVADLRQRLRAPRTWVVIVGLGALMWWCFPATEAQYLTVSIDGMRGRYSSAWIGMIEALIYSSMLSLFGFFLVRGTLVRDFETRAWQLLVATTMRRGAYLFAKWLSHMLLFGLVVAAGMVVGLFLQWLRAEDRHIDLVELLKPTVLLTLPTLALTAAVAVWFDMVPWLRRSVGNVLFFVLWVTLLSVGTSQASRIADMPTPFPGDPHGVLLAEHDLGRDWPVPPTPGVERGLNVGVQVLKEGESAVLVDWTHWDIDAATLRARGFWLAWAFVLLALAVPLLDRCAAHVCKAGRAARAGARLRWLDFILRPLERGPSGALVAAELRLVLRQRRWWWWLALLVLLGMQAFAEPAVVAICILLAWVLLLDVFARLVLREQETGTGALVFTAPAARRRLAVARVLVSVGLAWALALPAVLRLASSQPTAAAAALAVGASFALWGMAVGALARNGRLFELLGLAVAYAGLQHGAISYVLATPATTLRWHLLALPVALVLLGVSHRRTPSIPT</sequence>
<dbReference type="Proteomes" id="UP001165423">
    <property type="component" value="Unassembled WGS sequence"/>
</dbReference>
<reference evidence="2 3" key="1">
    <citation type="submission" date="2022-03" db="EMBL/GenBank/DDBJ databases">
        <title>Luteimonas soily sp. nov., a novel bacterium isolated from the soil.</title>
        <authorList>
            <person name="Zhang X."/>
        </authorList>
    </citation>
    <scope>NUCLEOTIDE SEQUENCE [LARGE SCALE GENOMIC DNA]</scope>
    <source>
        <strain evidence="2 3">50</strain>
    </source>
</reference>
<feature type="transmembrane region" description="Helical" evidence="1">
    <location>
        <begin position="155"/>
        <end position="177"/>
    </location>
</feature>
<feature type="transmembrane region" description="Helical" evidence="1">
    <location>
        <begin position="66"/>
        <end position="88"/>
    </location>
</feature>
<keyword evidence="1" id="KW-0472">Membrane</keyword>
<proteinExistence type="predicted"/>
<evidence type="ECO:0000256" key="1">
    <source>
        <dbReference type="SAM" id="Phobius"/>
    </source>
</evidence>
<keyword evidence="1" id="KW-0812">Transmembrane</keyword>
<keyword evidence="3" id="KW-1185">Reference proteome</keyword>
<feature type="transmembrane region" description="Helical" evidence="1">
    <location>
        <begin position="370"/>
        <end position="389"/>
    </location>
</feature>
<evidence type="ECO:0000313" key="3">
    <source>
        <dbReference type="Proteomes" id="UP001165423"/>
    </source>
</evidence>
<dbReference type="RefSeq" id="WP_243318302.1">
    <property type="nucleotide sequence ID" value="NZ_JALGCL010000001.1"/>
</dbReference>
<feature type="transmembrane region" description="Helical" evidence="1">
    <location>
        <begin position="189"/>
        <end position="208"/>
    </location>
</feature>
<name>A0ABT0A0L2_9GAMM</name>
<feature type="transmembrane region" description="Helical" evidence="1">
    <location>
        <begin position="124"/>
        <end position="143"/>
    </location>
</feature>
<feature type="transmembrane region" description="Helical" evidence="1">
    <location>
        <begin position="279"/>
        <end position="296"/>
    </location>
</feature>
<feature type="transmembrane region" description="Helical" evidence="1">
    <location>
        <begin position="496"/>
        <end position="513"/>
    </location>
</feature>
<keyword evidence="1" id="KW-1133">Transmembrane helix</keyword>
<dbReference type="EMBL" id="JALGCL010000001">
    <property type="protein sequence ID" value="MCJ0824510.1"/>
    <property type="molecule type" value="Genomic_DNA"/>
</dbReference>
<organism evidence="2 3">
    <name type="scientific">Cognatiluteimonas sedimenti</name>
    <dbReference type="NCBI Taxonomy" id="2927791"/>
    <lineage>
        <taxon>Bacteria</taxon>
        <taxon>Pseudomonadati</taxon>
        <taxon>Pseudomonadota</taxon>
        <taxon>Gammaproteobacteria</taxon>
        <taxon>Lysobacterales</taxon>
        <taxon>Lysobacteraceae</taxon>
        <taxon>Cognatiluteimonas</taxon>
    </lineage>
</organism>
<feature type="transmembrane region" description="Helical" evidence="1">
    <location>
        <begin position="410"/>
        <end position="434"/>
    </location>
</feature>
<evidence type="ECO:0000313" key="2">
    <source>
        <dbReference type="EMBL" id="MCJ0824510.1"/>
    </source>
</evidence>
<accession>A0ABT0A0L2</accession>
<evidence type="ECO:0008006" key="4">
    <source>
        <dbReference type="Google" id="ProtNLM"/>
    </source>
</evidence>
<feature type="transmembrane region" description="Helical" evidence="1">
    <location>
        <begin position="348"/>
        <end position="364"/>
    </location>
</feature>